<evidence type="ECO:0000256" key="7">
    <source>
        <dbReference type="ARBA" id="ARBA00035273"/>
    </source>
</evidence>
<comment type="subcellular location">
    <subcellularLocation>
        <location evidence="1">Mitochondrion</location>
    </subcellularLocation>
</comment>
<dbReference type="AlphaFoldDB" id="A0AAJ7DUV2"/>
<dbReference type="Proteomes" id="UP000695007">
    <property type="component" value="Unplaced"/>
</dbReference>
<name>A0AAJ7DUV2_9HYME</name>
<dbReference type="RefSeq" id="XP_011497263.1">
    <property type="nucleotide sequence ID" value="XM_011498961.1"/>
</dbReference>
<dbReference type="InterPro" id="IPR019338">
    <property type="entry name" value="Ribosomal_bL35m"/>
</dbReference>
<dbReference type="PANTHER" id="PTHR15909">
    <property type="entry name" value="39S RIBOSOMAL PROTEIN L35, MITOCHONDRIAL"/>
    <property type="match status" value="1"/>
</dbReference>
<dbReference type="Pfam" id="PF01632">
    <property type="entry name" value="Ribosomal_L35p"/>
    <property type="match status" value="1"/>
</dbReference>
<keyword evidence="6" id="KW-0687">Ribonucleoprotein</keyword>
<dbReference type="SUPFAM" id="SSF143034">
    <property type="entry name" value="L35p-like"/>
    <property type="match status" value="1"/>
</dbReference>
<dbReference type="GO" id="GO:1990904">
    <property type="term" value="C:ribonucleoprotein complex"/>
    <property type="evidence" value="ECO:0007669"/>
    <property type="project" value="UniProtKB-KW"/>
</dbReference>
<dbReference type="CTD" id="51318"/>
<gene>
    <name evidence="10" type="primary">LOC105361709</name>
</gene>
<evidence type="ECO:0000256" key="5">
    <source>
        <dbReference type="ARBA" id="ARBA00023128"/>
    </source>
</evidence>
<evidence type="ECO:0000256" key="3">
    <source>
        <dbReference type="ARBA" id="ARBA00022946"/>
    </source>
</evidence>
<comment type="similarity">
    <text evidence="2">Belongs to the bacterial ribosomal protein bL35 family.</text>
</comment>
<keyword evidence="9" id="KW-1185">Reference proteome</keyword>
<dbReference type="PANTHER" id="PTHR15909:SF0">
    <property type="entry name" value="LARGE RIBOSOMAL SUBUNIT PROTEIN BL35M"/>
    <property type="match status" value="1"/>
</dbReference>
<evidence type="ECO:0000256" key="1">
    <source>
        <dbReference type="ARBA" id="ARBA00004173"/>
    </source>
</evidence>
<accession>A0AAJ7DUV2</accession>
<keyword evidence="5" id="KW-0496">Mitochondrion</keyword>
<dbReference type="GO" id="GO:0005739">
    <property type="term" value="C:mitochondrion"/>
    <property type="evidence" value="ECO:0007669"/>
    <property type="project" value="UniProtKB-SubCell"/>
</dbReference>
<proteinExistence type="inferred from homology"/>
<feature type="non-terminal residue" evidence="10">
    <location>
        <position position="1"/>
    </location>
</feature>
<evidence type="ECO:0000256" key="4">
    <source>
        <dbReference type="ARBA" id="ARBA00022980"/>
    </source>
</evidence>
<evidence type="ECO:0000313" key="9">
    <source>
        <dbReference type="Proteomes" id="UP000695007"/>
    </source>
</evidence>
<organism evidence="9 10">
    <name type="scientific">Ceratosolen solmsi marchali</name>
    <dbReference type="NCBI Taxonomy" id="326594"/>
    <lineage>
        <taxon>Eukaryota</taxon>
        <taxon>Metazoa</taxon>
        <taxon>Ecdysozoa</taxon>
        <taxon>Arthropoda</taxon>
        <taxon>Hexapoda</taxon>
        <taxon>Insecta</taxon>
        <taxon>Pterygota</taxon>
        <taxon>Neoptera</taxon>
        <taxon>Endopterygota</taxon>
        <taxon>Hymenoptera</taxon>
        <taxon>Apocrita</taxon>
        <taxon>Proctotrupomorpha</taxon>
        <taxon>Chalcidoidea</taxon>
        <taxon>Agaonidae</taxon>
        <taxon>Agaoninae</taxon>
        <taxon>Ceratosolen</taxon>
    </lineage>
</organism>
<dbReference type="GeneID" id="105361709"/>
<dbReference type="GO" id="GO:0005840">
    <property type="term" value="C:ribosome"/>
    <property type="evidence" value="ECO:0007669"/>
    <property type="project" value="UniProtKB-KW"/>
</dbReference>
<dbReference type="InterPro" id="IPR037229">
    <property type="entry name" value="Ribosomal_bL35_sf"/>
</dbReference>
<evidence type="ECO:0000256" key="8">
    <source>
        <dbReference type="ARBA" id="ARBA00035418"/>
    </source>
</evidence>
<dbReference type="KEGG" id="csol:105361709"/>
<keyword evidence="4 10" id="KW-0689">Ribosomal protein</keyword>
<evidence type="ECO:0000313" key="10">
    <source>
        <dbReference type="RefSeq" id="XP_011497263.1"/>
    </source>
</evidence>
<dbReference type="GO" id="GO:0006412">
    <property type="term" value="P:translation"/>
    <property type="evidence" value="ECO:0007669"/>
    <property type="project" value="InterPro"/>
</dbReference>
<sequence length="143" mass="17417">SWQNNLSIRSLSTTILSNSLNKPLLKTVLCPPVLCRTVTKFSLRSGKRKSVKTVLKRFYRLNWGIWIRTIAGRHKHLWRKSKDRRIRSKQHVFINSTQSWMLDRMVTKFWKRQKYYIDDPYTPYHTREEFLFTQRKCRTLIKQ</sequence>
<reference evidence="10" key="1">
    <citation type="submission" date="2025-08" db="UniProtKB">
        <authorList>
            <consortium name="RefSeq"/>
        </authorList>
    </citation>
    <scope>IDENTIFICATION</scope>
</reference>
<evidence type="ECO:0000256" key="6">
    <source>
        <dbReference type="ARBA" id="ARBA00023274"/>
    </source>
</evidence>
<evidence type="ECO:0000256" key="2">
    <source>
        <dbReference type="ARBA" id="ARBA00006598"/>
    </source>
</evidence>
<keyword evidence="3" id="KW-0809">Transit peptide</keyword>
<protein>
    <recommendedName>
        <fullName evidence="7">Large ribosomal subunit protein bL35m</fullName>
    </recommendedName>
    <alternativeName>
        <fullName evidence="8">39S ribosomal protein L35, mitochondrial</fullName>
    </alternativeName>
</protein>
<dbReference type="GO" id="GO:0003735">
    <property type="term" value="F:structural constituent of ribosome"/>
    <property type="evidence" value="ECO:0007669"/>
    <property type="project" value="InterPro"/>
</dbReference>
<dbReference type="InterPro" id="IPR021137">
    <property type="entry name" value="Ribosomal_bL35-like"/>
</dbReference>